<keyword evidence="3" id="KW-1185">Reference proteome</keyword>
<dbReference type="OrthoDB" id="679005at2"/>
<keyword evidence="1" id="KW-0732">Signal</keyword>
<evidence type="ECO:0000256" key="1">
    <source>
        <dbReference type="SAM" id="SignalP"/>
    </source>
</evidence>
<reference evidence="2 3" key="1">
    <citation type="submission" date="2015-04" db="EMBL/GenBank/DDBJ databases">
        <title>Whole genome shotgun sequence of Flavihumibacter petaseus NBRC 106054.</title>
        <authorList>
            <person name="Miyazawa S."/>
            <person name="Hosoyama A."/>
            <person name="Hashimoto M."/>
            <person name="Noguchi M."/>
            <person name="Tsuchikane K."/>
            <person name="Ohji S."/>
            <person name="Yamazoe A."/>
            <person name="Ichikawa N."/>
            <person name="Kimura A."/>
            <person name="Fujita N."/>
        </authorList>
    </citation>
    <scope>NUCLEOTIDE SEQUENCE [LARGE SCALE GENOMIC DNA]</scope>
    <source>
        <strain evidence="2 3">NBRC 106054</strain>
    </source>
</reference>
<accession>A0A0E9MZE4</accession>
<name>A0A0E9MZE4_9BACT</name>
<dbReference type="AlphaFoldDB" id="A0A0E9MZE4"/>
<proteinExistence type="predicted"/>
<evidence type="ECO:0000313" key="3">
    <source>
        <dbReference type="Proteomes" id="UP000033121"/>
    </source>
</evidence>
<protein>
    <recommendedName>
        <fullName evidence="4">DUF4595 domain-containing protein</fullName>
    </recommendedName>
</protein>
<dbReference type="EMBL" id="BBWV01000002">
    <property type="protein sequence ID" value="GAO43117.1"/>
    <property type="molecule type" value="Genomic_DNA"/>
</dbReference>
<comment type="caution">
    <text evidence="2">The sequence shown here is derived from an EMBL/GenBank/DDBJ whole genome shotgun (WGS) entry which is preliminary data.</text>
</comment>
<gene>
    <name evidence="2" type="ORF">FPE01S_02_02210</name>
</gene>
<dbReference type="Proteomes" id="UP000033121">
    <property type="component" value="Unassembled WGS sequence"/>
</dbReference>
<dbReference type="RefSeq" id="WP_046369048.1">
    <property type="nucleotide sequence ID" value="NZ_BBWV01000002.1"/>
</dbReference>
<sequence length="264" mass="29799">MTRLHLAVGMMFFLALTSCSHDDDPVPEPDNTPLQLVKKITRREIGGSLKTDSTAYTYDAEAHLTAVINLSTTWPLQKMLYTGDNMTALITYINEVPDTLENPVSLSNGGNTIVVDFTRPVTAAVTDTTLVTYQWQGDKLLESSTYLHLVTPPMQSLQRKVFSHDAAGNETEQTTIPGIGDPQVDWRILEFDQQKNYFHDIPRLNYIFGTWGFPYATRSINNPVKAELYGEVVEYSWTYNAAGYPLTMKVKGKDYVAAEFYYNR</sequence>
<evidence type="ECO:0000313" key="2">
    <source>
        <dbReference type="EMBL" id="GAO43117.1"/>
    </source>
</evidence>
<evidence type="ECO:0008006" key="4">
    <source>
        <dbReference type="Google" id="ProtNLM"/>
    </source>
</evidence>
<dbReference type="PROSITE" id="PS51257">
    <property type="entry name" value="PROKAR_LIPOPROTEIN"/>
    <property type="match status" value="1"/>
</dbReference>
<feature type="signal peptide" evidence="1">
    <location>
        <begin position="1"/>
        <end position="22"/>
    </location>
</feature>
<feature type="chain" id="PRO_5002429723" description="DUF4595 domain-containing protein" evidence="1">
    <location>
        <begin position="23"/>
        <end position="264"/>
    </location>
</feature>
<organism evidence="2 3">
    <name type="scientific">Flavihumibacter petaseus NBRC 106054</name>
    <dbReference type="NCBI Taxonomy" id="1220578"/>
    <lineage>
        <taxon>Bacteria</taxon>
        <taxon>Pseudomonadati</taxon>
        <taxon>Bacteroidota</taxon>
        <taxon>Chitinophagia</taxon>
        <taxon>Chitinophagales</taxon>
        <taxon>Chitinophagaceae</taxon>
        <taxon>Flavihumibacter</taxon>
    </lineage>
</organism>